<dbReference type="SUPFAM" id="SSF56496">
    <property type="entry name" value="Fibrinogen C-terminal domain-like"/>
    <property type="match status" value="1"/>
</dbReference>
<dbReference type="PANTHER" id="PTHR19143">
    <property type="entry name" value="FIBRINOGEN/TENASCIN/ANGIOPOEITIN"/>
    <property type="match status" value="1"/>
</dbReference>
<dbReference type="EMBL" id="JAFNEN010000100">
    <property type="protein sequence ID" value="KAG8194678.1"/>
    <property type="molecule type" value="Genomic_DNA"/>
</dbReference>
<dbReference type="InterPro" id="IPR014716">
    <property type="entry name" value="Fibrinogen_a/b/g_C_1"/>
</dbReference>
<evidence type="ECO:0000313" key="3">
    <source>
        <dbReference type="Proteomes" id="UP000827092"/>
    </source>
</evidence>
<keyword evidence="3" id="KW-1185">Reference proteome</keyword>
<evidence type="ECO:0000259" key="1">
    <source>
        <dbReference type="PROSITE" id="PS51406"/>
    </source>
</evidence>
<sequence length="179" mass="21033">MSVLQRRGNYGKAMNYFNKTWEFYKNGFGQLEKDFWIGNNLIFTLTNQGSYSVRFDMRHHNGTSAYALYDKFWIEDEDKKYQLNIDGYSGNAGDSMSYHKAMKFSTSDNDNDQHSGNCAVMYSGAWWYKTCQQVTFNGLYRIGKYSVPGSTDGIHWYKFSDYPDSLEFTEIKIRSMYFK</sequence>
<gene>
    <name evidence="2" type="ORF">JTE90_027993</name>
</gene>
<dbReference type="CDD" id="cd00087">
    <property type="entry name" value="FReD"/>
    <property type="match status" value="1"/>
</dbReference>
<dbReference type="AlphaFoldDB" id="A0AAV6VF30"/>
<dbReference type="InterPro" id="IPR036056">
    <property type="entry name" value="Fibrinogen-like_C"/>
</dbReference>
<feature type="domain" description="Fibrinogen C-terminal" evidence="1">
    <location>
        <begin position="1"/>
        <end position="177"/>
    </location>
</feature>
<dbReference type="Gene3D" id="3.90.215.10">
    <property type="entry name" value="Gamma Fibrinogen, chain A, domain 1"/>
    <property type="match status" value="1"/>
</dbReference>
<dbReference type="PROSITE" id="PS51406">
    <property type="entry name" value="FIBRINOGEN_C_2"/>
    <property type="match status" value="1"/>
</dbReference>
<protein>
    <recommendedName>
        <fullName evidence="1">Fibrinogen C-terminal domain-containing protein</fullName>
    </recommendedName>
</protein>
<organism evidence="2 3">
    <name type="scientific">Oedothorax gibbosus</name>
    <dbReference type="NCBI Taxonomy" id="931172"/>
    <lineage>
        <taxon>Eukaryota</taxon>
        <taxon>Metazoa</taxon>
        <taxon>Ecdysozoa</taxon>
        <taxon>Arthropoda</taxon>
        <taxon>Chelicerata</taxon>
        <taxon>Arachnida</taxon>
        <taxon>Araneae</taxon>
        <taxon>Araneomorphae</taxon>
        <taxon>Entelegynae</taxon>
        <taxon>Araneoidea</taxon>
        <taxon>Linyphiidae</taxon>
        <taxon>Erigoninae</taxon>
        <taxon>Oedothorax</taxon>
    </lineage>
</organism>
<accession>A0AAV6VF30</accession>
<dbReference type="InterPro" id="IPR050373">
    <property type="entry name" value="Fibrinogen_C-term_domain"/>
</dbReference>
<comment type="caution">
    <text evidence="2">The sequence shown here is derived from an EMBL/GenBank/DDBJ whole genome shotgun (WGS) entry which is preliminary data.</text>
</comment>
<name>A0AAV6VF30_9ARAC</name>
<dbReference type="SMART" id="SM00186">
    <property type="entry name" value="FBG"/>
    <property type="match status" value="1"/>
</dbReference>
<dbReference type="InterPro" id="IPR002181">
    <property type="entry name" value="Fibrinogen_a/b/g_C_dom"/>
</dbReference>
<proteinExistence type="predicted"/>
<dbReference type="Proteomes" id="UP000827092">
    <property type="component" value="Unassembled WGS sequence"/>
</dbReference>
<dbReference type="PANTHER" id="PTHR19143:SF458">
    <property type="entry name" value="FIBRINOGEN C-TERMINAL DOMAIN-CONTAINING PROTEIN-RELATED"/>
    <property type="match status" value="1"/>
</dbReference>
<evidence type="ECO:0000313" key="2">
    <source>
        <dbReference type="EMBL" id="KAG8194678.1"/>
    </source>
</evidence>
<dbReference type="GO" id="GO:0005615">
    <property type="term" value="C:extracellular space"/>
    <property type="evidence" value="ECO:0007669"/>
    <property type="project" value="TreeGrafter"/>
</dbReference>
<reference evidence="2 3" key="1">
    <citation type="journal article" date="2022" name="Nat. Ecol. Evol.">
        <title>A masculinizing supergene underlies an exaggerated male reproductive morph in a spider.</title>
        <authorList>
            <person name="Hendrickx F."/>
            <person name="De Corte Z."/>
            <person name="Sonet G."/>
            <person name="Van Belleghem S.M."/>
            <person name="Kostlbacher S."/>
            <person name="Vangestel C."/>
        </authorList>
    </citation>
    <scope>NUCLEOTIDE SEQUENCE [LARGE SCALE GENOMIC DNA]</scope>
    <source>
        <strain evidence="2">W744_W776</strain>
    </source>
</reference>
<dbReference type="Pfam" id="PF00147">
    <property type="entry name" value="Fibrinogen_C"/>
    <property type="match status" value="1"/>
</dbReference>